<dbReference type="InterPro" id="IPR029226">
    <property type="entry name" value="Ecp2-like"/>
</dbReference>
<gene>
    <name evidence="2" type="ORF">PGQ11_010426</name>
</gene>
<sequence>MASSTAGHSESTNCIHFELFLLTQTTSNNKASPQTKAYDHHKHSLCKTKASRKSNQIIEKMQIIQLLIALFFAAIQAHGAVVPGKAPRDGSNNTAVPDVTVKFVLANGTVVESTPGIKQTQSNFIHKPDTQSICTRSGLTGPMTDHFARSDDCNQLVTYLTTEWLGYWDTWDYDEYAIILISAGTCAFFLSGVQPFSGHVWIGNQDVADAVAYVVDKYTHDGLLAAAGQINCQHPSGATELDWSVQKSDL</sequence>
<evidence type="ECO:0000259" key="1">
    <source>
        <dbReference type="Pfam" id="PF14856"/>
    </source>
</evidence>
<organism evidence="2 3">
    <name type="scientific">Apiospora arundinis</name>
    <dbReference type="NCBI Taxonomy" id="335852"/>
    <lineage>
        <taxon>Eukaryota</taxon>
        <taxon>Fungi</taxon>
        <taxon>Dikarya</taxon>
        <taxon>Ascomycota</taxon>
        <taxon>Pezizomycotina</taxon>
        <taxon>Sordariomycetes</taxon>
        <taxon>Xylariomycetidae</taxon>
        <taxon>Amphisphaeriales</taxon>
        <taxon>Apiosporaceae</taxon>
        <taxon>Apiospora</taxon>
    </lineage>
</organism>
<protein>
    <recommendedName>
        <fullName evidence="1">Ecp2 effector protein-like domain-containing protein</fullName>
    </recommendedName>
</protein>
<proteinExistence type="predicted"/>
<dbReference type="EMBL" id="JAPCWZ010000006">
    <property type="protein sequence ID" value="KAK8859692.1"/>
    <property type="molecule type" value="Genomic_DNA"/>
</dbReference>
<evidence type="ECO:0000313" key="2">
    <source>
        <dbReference type="EMBL" id="KAK8859692.1"/>
    </source>
</evidence>
<accession>A0ABR2IAQ3</accession>
<feature type="domain" description="Ecp2 effector protein-like" evidence="1">
    <location>
        <begin position="134"/>
        <end position="232"/>
    </location>
</feature>
<evidence type="ECO:0000313" key="3">
    <source>
        <dbReference type="Proteomes" id="UP001390339"/>
    </source>
</evidence>
<name>A0ABR2IAQ3_9PEZI</name>
<dbReference type="Pfam" id="PF14856">
    <property type="entry name" value="Hce2"/>
    <property type="match status" value="1"/>
</dbReference>
<dbReference type="Proteomes" id="UP001390339">
    <property type="component" value="Unassembled WGS sequence"/>
</dbReference>
<reference evidence="2 3" key="1">
    <citation type="journal article" date="2024" name="IMA Fungus">
        <title>Apiospora arundinis, a panoply of carbohydrate-active enzymes and secondary metabolites.</title>
        <authorList>
            <person name="Sorensen T."/>
            <person name="Petersen C."/>
            <person name="Muurmann A.T."/>
            <person name="Christiansen J.V."/>
            <person name="Brundto M.L."/>
            <person name="Overgaard C.K."/>
            <person name="Boysen A.T."/>
            <person name="Wollenberg R.D."/>
            <person name="Larsen T.O."/>
            <person name="Sorensen J.L."/>
            <person name="Nielsen K.L."/>
            <person name="Sondergaard T.E."/>
        </authorList>
    </citation>
    <scope>NUCLEOTIDE SEQUENCE [LARGE SCALE GENOMIC DNA]</scope>
    <source>
        <strain evidence="2 3">AAU 773</strain>
    </source>
</reference>
<comment type="caution">
    <text evidence="2">The sequence shown here is derived from an EMBL/GenBank/DDBJ whole genome shotgun (WGS) entry which is preliminary data.</text>
</comment>
<keyword evidence="3" id="KW-1185">Reference proteome</keyword>